<keyword evidence="4" id="KW-1133">Transmembrane helix</keyword>
<dbReference type="PANTHER" id="PTHR24286:SF90">
    <property type="entry name" value="CYTOCHROME P450"/>
    <property type="match status" value="1"/>
</dbReference>
<comment type="similarity">
    <text evidence="1">Belongs to the cytochrome P450 family.</text>
</comment>
<comment type="caution">
    <text evidence="5">The sequence shown here is derived from an EMBL/GenBank/DDBJ whole genome shotgun (WGS) entry which is preliminary data.</text>
</comment>
<name>A0ABR2A732_9ROSI</name>
<gene>
    <name evidence="5" type="ORF">V6N11_025358</name>
</gene>
<dbReference type="SUPFAM" id="SSF48264">
    <property type="entry name" value="Cytochrome P450"/>
    <property type="match status" value="1"/>
</dbReference>
<evidence type="ECO:0000256" key="3">
    <source>
        <dbReference type="ARBA" id="ARBA00023004"/>
    </source>
</evidence>
<keyword evidence="3" id="KW-0408">Iron</keyword>
<dbReference type="InterPro" id="IPR001128">
    <property type="entry name" value="Cyt_P450"/>
</dbReference>
<feature type="transmembrane region" description="Helical" evidence="4">
    <location>
        <begin position="232"/>
        <end position="256"/>
    </location>
</feature>
<organism evidence="5 6">
    <name type="scientific">Hibiscus sabdariffa</name>
    <name type="common">roselle</name>
    <dbReference type="NCBI Taxonomy" id="183260"/>
    <lineage>
        <taxon>Eukaryota</taxon>
        <taxon>Viridiplantae</taxon>
        <taxon>Streptophyta</taxon>
        <taxon>Embryophyta</taxon>
        <taxon>Tracheophyta</taxon>
        <taxon>Spermatophyta</taxon>
        <taxon>Magnoliopsida</taxon>
        <taxon>eudicotyledons</taxon>
        <taxon>Gunneridae</taxon>
        <taxon>Pentapetalae</taxon>
        <taxon>rosids</taxon>
        <taxon>malvids</taxon>
        <taxon>Malvales</taxon>
        <taxon>Malvaceae</taxon>
        <taxon>Malvoideae</taxon>
        <taxon>Hibiscus</taxon>
    </lineage>
</organism>
<keyword evidence="2" id="KW-0479">Metal-binding</keyword>
<dbReference type="PANTHER" id="PTHR24286">
    <property type="entry name" value="CYTOCHROME P450 26"/>
    <property type="match status" value="1"/>
</dbReference>
<dbReference type="Gene3D" id="1.10.630.10">
    <property type="entry name" value="Cytochrome P450"/>
    <property type="match status" value="1"/>
</dbReference>
<proteinExistence type="inferred from homology"/>
<keyword evidence="6" id="KW-1185">Reference proteome</keyword>
<protein>
    <recommendedName>
        <fullName evidence="7">Cytochrome P450</fullName>
    </recommendedName>
</protein>
<evidence type="ECO:0000256" key="4">
    <source>
        <dbReference type="SAM" id="Phobius"/>
    </source>
</evidence>
<evidence type="ECO:0000313" key="5">
    <source>
        <dbReference type="EMBL" id="KAK8488844.1"/>
    </source>
</evidence>
<dbReference type="EMBL" id="JBBPBN010000336">
    <property type="protein sequence ID" value="KAK8488844.1"/>
    <property type="molecule type" value="Genomic_DNA"/>
</dbReference>
<evidence type="ECO:0000256" key="2">
    <source>
        <dbReference type="ARBA" id="ARBA00022723"/>
    </source>
</evidence>
<keyword evidence="4" id="KW-0812">Transmembrane</keyword>
<evidence type="ECO:0000256" key="1">
    <source>
        <dbReference type="ARBA" id="ARBA00010617"/>
    </source>
</evidence>
<evidence type="ECO:0008006" key="7">
    <source>
        <dbReference type="Google" id="ProtNLM"/>
    </source>
</evidence>
<dbReference type="Proteomes" id="UP001396334">
    <property type="component" value="Unassembled WGS sequence"/>
</dbReference>
<evidence type="ECO:0000313" key="6">
    <source>
        <dbReference type="Proteomes" id="UP001396334"/>
    </source>
</evidence>
<sequence>MEQWWYFGFSIFISLVCASLGKWIYRWSNPKCKGTLPPGSMGFPLIGETFSLIVTSNSIDVHPFFTQRMKRYGSLFKTSIAGRAVVVSSDPDFNYFVLQQEEKLVEFYYMDSLAKLVHYDNMNNMDGYFHKYVRRVVLAHFGHEPLKQKLLPEFEVVINRELLGWTKMPQVDLKHQTDPKKNRALKLMREGVEERMKWKSYGEAEDYSKKGEDFLERIMGDIGKEAFSTKQFVSYFLFGILIASTETISATITLAAKFLLDNSSALQQLTVRIYCIHI</sequence>
<accession>A0ABR2A732</accession>
<reference evidence="5 6" key="1">
    <citation type="journal article" date="2024" name="G3 (Bethesda)">
        <title>Genome assembly of Hibiscus sabdariffa L. provides insights into metabolisms of medicinal natural products.</title>
        <authorList>
            <person name="Kim T."/>
        </authorList>
    </citation>
    <scope>NUCLEOTIDE SEQUENCE [LARGE SCALE GENOMIC DNA]</scope>
    <source>
        <strain evidence="5">TK-2024</strain>
        <tissue evidence="5">Old leaves</tissue>
    </source>
</reference>
<keyword evidence="4" id="KW-0472">Membrane</keyword>
<dbReference type="Pfam" id="PF00067">
    <property type="entry name" value="p450"/>
    <property type="match status" value="1"/>
</dbReference>
<dbReference type="InterPro" id="IPR036396">
    <property type="entry name" value="Cyt_P450_sf"/>
</dbReference>
<feature type="transmembrane region" description="Helical" evidence="4">
    <location>
        <begin position="6"/>
        <end position="25"/>
    </location>
</feature>